<comment type="caution">
    <text evidence="1">The sequence shown here is derived from an EMBL/GenBank/DDBJ whole genome shotgun (WGS) entry which is preliminary data.</text>
</comment>
<keyword evidence="2" id="KW-1185">Reference proteome</keyword>
<evidence type="ECO:0000313" key="2">
    <source>
        <dbReference type="Proteomes" id="UP001153269"/>
    </source>
</evidence>
<accession>A0A9N7Z3W0</accession>
<dbReference type="EMBL" id="CADEAL010004000">
    <property type="protein sequence ID" value="CAB1449071.1"/>
    <property type="molecule type" value="Genomic_DNA"/>
</dbReference>
<protein>
    <submittedName>
        <fullName evidence="1">Uncharacterized protein</fullName>
    </submittedName>
</protein>
<dbReference type="Proteomes" id="UP001153269">
    <property type="component" value="Unassembled WGS sequence"/>
</dbReference>
<proteinExistence type="predicted"/>
<sequence length="111" mass="12097">MAAVGTAGAGVSHRRHIETEMPGLYVAEDNGRWVFCDVMIPAIASQPPLHSLKGRKGCKVAARVETRKRSGAGEQYATGAKFRDWTDSEVYCKGELAGQVHRLSPSPNCRR</sequence>
<evidence type="ECO:0000313" key="1">
    <source>
        <dbReference type="EMBL" id="CAB1449071.1"/>
    </source>
</evidence>
<organism evidence="1 2">
    <name type="scientific">Pleuronectes platessa</name>
    <name type="common">European plaice</name>
    <dbReference type="NCBI Taxonomy" id="8262"/>
    <lineage>
        <taxon>Eukaryota</taxon>
        <taxon>Metazoa</taxon>
        <taxon>Chordata</taxon>
        <taxon>Craniata</taxon>
        <taxon>Vertebrata</taxon>
        <taxon>Euteleostomi</taxon>
        <taxon>Actinopterygii</taxon>
        <taxon>Neopterygii</taxon>
        <taxon>Teleostei</taxon>
        <taxon>Neoteleostei</taxon>
        <taxon>Acanthomorphata</taxon>
        <taxon>Carangaria</taxon>
        <taxon>Pleuronectiformes</taxon>
        <taxon>Pleuronectoidei</taxon>
        <taxon>Pleuronectidae</taxon>
        <taxon>Pleuronectes</taxon>
    </lineage>
</organism>
<gene>
    <name evidence="1" type="ORF">PLEPLA_LOCUS36751</name>
</gene>
<reference evidence="1" key="1">
    <citation type="submission" date="2020-03" db="EMBL/GenBank/DDBJ databases">
        <authorList>
            <person name="Weist P."/>
        </authorList>
    </citation>
    <scope>NUCLEOTIDE SEQUENCE</scope>
</reference>
<dbReference type="AlphaFoldDB" id="A0A9N7Z3W0"/>
<name>A0A9N7Z3W0_PLEPL</name>